<keyword evidence="5" id="KW-1185">Reference proteome</keyword>
<evidence type="ECO:0000256" key="2">
    <source>
        <dbReference type="SAM" id="MobiDB-lite"/>
    </source>
</evidence>
<dbReference type="PANTHER" id="PTHR30531:SF12">
    <property type="entry name" value="FLAGELLAR BIOSYNTHETIC PROTEIN FLHB"/>
    <property type="match status" value="1"/>
</dbReference>
<keyword evidence="3" id="KW-0812">Transmembrane</keyword>
<keyword evidence="4" id="KW-0969">Cilium</keyword>
<evidence type="ECO:0000313" key="5">
    <source>
        <dbReference type="Proteomes" id="UP000626220"/>
    </source>
</evidence>
<evidence type="ECO:0000313" key="4">
    <source>
        <dbReference type="EMBL" id="GHF36056.1"/>
    </source>
</evidence>
<reference evidence="4" key="1">
    <citation type="journal article" date="2014" name="Int. J. Syst. Evol. Microbiol.">
        <title>Complete genome sequence of Corynebacterium casei LMG S-19264T (=DSM 44701T), isolated from a smear-ripened cheese.</title>
        <authorList>
            <consortium name="US DOE Joint Genome Institute (JGI-PGF)"/>
            <person name="Walter F."/>
            <person name="Albersmeier A."/>
            <person name="Kalinowski J."/>
            <person name="Ruckert C."/>
        </authorList>
    </citation>
    <scope>NUCLEOTIDE SEQUENCE</scope>
    <source>
        <strain evidence="4">KCTC 42650</strain>
    </source>
</reference>
<feature type="transmembrane region" description="Helical" evidence="3">
    <location>
        <begin position="96"/>
        <end position="117"/>
    </location>
</feature>
<proteinExistence type="inferred from homology"/>
<dbReference type="RefSeq" id="WP_189678430.1">
    <property type="nucleotide sequence ID" value="NZ_BNCJ01000001.1"/>
</dbReference>
<dbReference type="PANTHER" id="PTHR30531">
    <property type="entry name" value="FLAGELLAR BIOSYNTHETIC PROTEIN FLHB"/>
    <property type="match status" value="1"/>
</dbReference>
<dbReference type="InterPro" id="IPR029025">
    <property type="entry name" value="T3SS_substrate_exporter_C"/>
</dbReference>
<dbReference type="Pfam" id="PF01312">
    <property type="entry name" value="Bac_export_2"/>
    <property type="match status" value="1"/>
</dbReference>
<accession>A0A8J3GTQ1</accession>
<comment type="caution">
    <text evidence="4">The sequence shown here is derived from an EMBL/GenBank/DDBJ whole genome shotgun (WGS) entry which is preliminary data.</text>
</comment>
<evidence type="ECO:0000256" key="1">
    <source>
        <dbReference type="ARBA" id="ARBA00010690"/>
    </source>
</evidence>
<evidence type="ECO:0000256" key="3">
    <source>
        <dbReference type="SAM" id="Phobius"/>
    </source>
</evidence>
<dbReference type="AlphaFoldDB" id="A0A8J3GTQ1"/>
<keyword evidence="3" id="KW-0472">Membrane</keyword>
<dbReference type="InterPro" id="IPR006135">
    <property type="entry name" value="T3SS_substrate_exporter"/>
</dbReference>
<dbReference type="SUPFAM" id="SSF160544">
    <property type="entry name" value="EscU C-terminal domain-like"/>
    <property type="match status" value="1"/>
</dbReference>
<gene>
    <name evidence="4" type="primary">flhB</name>
    <name evidence="4" type="ORF">GCM10017056_04770</name>
</gene>
<organism evidence="4 5">
    <name type="scientific">Seohaeicola zhoushanensis</name>
    <dbReference type="NCBI Taxonomy" id="1569283"/>
    <lineage>
        <taxon>Bacteria</taxon>
        <taxon>Pseudomonadati</taxon>
        <taxon>Pseudomonadota</taxon>
        <taxon>Alphaproteobacteria</taxon>
        <taxon>Rhodobacterales</taxon>
        <taxon>Roseobacteraceae</taxon>
        <taxon>Seohaeicola</taxon>
    </lineage>
</organism>
<dbReference type="PRINTS" id="PR00950">
    <property type="entry name" value="TYPE3IMSPROT"/>
</dbReference>
<feature type="compositionally biased region" description="Basic and acidic residues" evidence="2">
    <location>
        <begin position="8"/>
        <end position="17"/>
    </location>
</feature>
<dbReference type="GO" id="GO:0009306">
    <property type="term" value="P:protein secretion"/>
    <property type="evidence" value="ECO:0007669"/>
    <property type="project" value="InterPro"/>
</dbReference>
<comment type="similarity">
    <text evidence="1">Belongs to the type III secretion exporter family.</text>
</comment>
<dbReference type="Gene3D" id="3.40.1690.10">
    <property type="entry name" value="secretion proteins EscU"/>
    <property type="match status" value="1"/>
</dbReference>
<reference evidence="4" key="2">
    <citation type="submission" date="2020-09" db="EMBL/GenBank/DDBJ databases">
        <authorList>
            <person name="Sun Q."/>
            <person name="Kim S."/>
        </authorList>
    </citation>
    <scope>NUCLEOTIDE SEQUENCE</scope>
    <source>
        <strain evidence="4">KCTC 42650</strain>
    </source>
</reference>
<keyword evidence="4" id="KW-0966">Cell projection</keyword>
<feature type="transmembrane region" description="Helical" evidence="3">
    <location>
        <begin position="193"/>
        <end position="218"/>
    </location>
</feature>
<keyword evidence="4" id="KW-0282">Flagellum</keyword>
<name>A0A8J3GTQ1_9RHOB</name>
<feature type="transmembrane region" description="Helical" evidence="3">
    <location>
        <begin position="35"/>
        <end position="56"/>
    </location>
</feature>
<dbReference type="Proteomes" id="UP000626220">
    <property type="component" value="Unassembled WGS sequence"/>
</dbReference>
<dbReference type="EMBL" id="BNCJ01000001">
    <property type="protein sequence ID" value="GHF36056.1"/>
    <property type="molecule type" value="Genomic_DNA"/>
</dbReference>
<feature type="region of interest" description="Disordered" evidence="2">
    <location>
        <begin position="1"/>
        <end position="31"/>
    </location>
</feature>
<dbReference type="GO" id="GO:0005886">
    <property type="term" value="C:plasma membrane"/>
    <property type="evidence" value="ECO:0007669"/>
    <property type="project" value="TreeGrafter"/>
</dbReference>
<sequence>MAENTEDQGTKTEDPTPRKLKKAREKGDVPNSREAGTMMMILALLILTVFLMPQVVTPLTGVLSRVFETAGTVQIGEGRAGLQDIGLVTGLLSRGVVIVLAPVMGLFLLAAIAGALLQGEIVVAAERIKPKWSKLSPIAGFKRLVSPDALVEFVKSVAKVLIVGAVGVWLAFKAVTGIWQSEGFLPEAIAPYFQHYITLLLAVAAVMAVVIALADTIYKRLHWIAKQRMSVKDVRDEIKEQEGDPLIKAKRMETRRKRSRQRMAAAIPEATVILTNPTHYAVALKYEQGEDEAPICTAKGADLMAAQIRKLAHEAGVPVIENRPLARALFEVAEVDAPIPLEHWQAAAEIIRFVFDLRQNIRRAPPAGSSVRED</sequence>
<keyword evidence="3" id="KW-1133">Transmembrane helix</keyword>
<protein>
    <submittedName>
        <fullName evidence="4">Flagellar biosynthesis protein FlhB</fullName>
    </submittedName>
</protein>
<feature type="transmembrane region" description="Helical" evidence="3">
    <location>
        <begin position="160"/>
        <end position="181"/>
    </location>
</feature>